<name>A0A7C3UQY1_UNCW3</name>
<comment type="caution">
    <text evidence="9">The sequence shown here is derived from an EMBL/GenBank/DDBJ whole genome shotgun (WGS) entry which is preliminary data.</text>
</comment>
<feature type="transmembrane region" description="Helical" evidence="8">
    <location>
        <begin position="127"/>
        <end position="146"/>
    </location>
</feature>
<feature type="transmembrane region" description="Helical" evidence="8">
    <location>
        <begin position="269"/>
        <end position="289"/>
    </location>
</feature>
<evidence type="ECO:0000256" key="3">
    <source>
        <dbReference type="ARBA" id="ARBA00022679"/>
    </source>
</evidence>
<evidence type="ECO:0000256" key="5">
    <source>
        <dbReference type="ARBA" id="ARBA00022989"/>
    </source>
</evidence>
<protein>
    <submittedName>
        <fullName evidence="9">Tetratricopeptide repeat protein</fullName>
    </submittedName>
</protein>
<keyword evidence="7" id="KW-0802">TPR repeat</keyword>
<dbReference type="InterPro" id="IPR011990">
    <property type="entry name" value="TPR-like_helical_dom_sf"/>
</dbReference>
<dbReference type="GO" id="GO:0016757">
    <property type="term" value="F:glycosyltransferase activity"/>
    <property type="evidence" value="ECO:0007669"/>
    <property type="project" value="UniProtKB-KW"/>
</dbReference>
<dbReference type="InterPro" id="IPR019734">
    <property type="entry name" value="TPR_rpt"/>
</dbReference>
<keyword evidence="6 8" id="KW-0472">Membrane</keyword>
<dbReference type="GO" id="GO:0016020">
    <property type="term" value="C:membrane"/>
    <property type="evidence" value="ECO:0007669"/>
    <property type="project" value="UniProtKB-SubCell"/>
</dbReference>
<feature type="transmembrane region" description="Helical" evidence="8">
    <location>
        <begin position="367"/>
        <end position="399"/>
    </location>
</feature>
<dbReference type="PROSITE" id="PS50005">
    <property type="entry name" value="TPR"/>
    <property type="match status" value="2"/>
</dbReference>
<dbReference type="SMART" id="SM00028">
    <property type="entry name" value="TPR"/>
    <property type="match status" value="5"/>
</dbReference>
<proteinExistence type="predicted"/>
<evidence type="ECO:0000313" key="9">
    <source>
        <dbReference type="EMBL" id="HGE99048.1"/>
    </source>
</evidence>
<sequence length="863" mass="101170">MGRFLIYLSLPFFLFFNSWLKIVYFGDARLFYSDSALRFRYARMIGEGEKVPVIDKKVCHPEGLRVRSLIHLTEDWVIGKSYLVIKRLCPALPFSTYLKYFVSIFSSLSLLFLFLFAFAFWRNKTSAFLSSLFYAIGLPSFWRVTGNYLREEFALPFLFASLYFFFLARQRGKKVFLFGSGLSLTLSLISWHLSQFFFSLFVLFLLFLFFFDKESEKLFRSFPLFFLPPLIAGIFWEPLRTKYFLLSFPVLVCLWLWLITFLPESFRRFLVFLPLPFYFLLLRLFPGYFQEYAHVFEVIFYKIIYFGKKPEDPSLLSFAARSIWMGPFSSPGFLSFAFALLIPFLLGLIGFLSLIRSSFNGERHFPFFFLTYFFLLFTFLYLLVIRLEVFLFFFLSLAIGGNGLLLAKKRWVVIILLLGLLGEGYKAINYPRLFSRYYLSLAREWRTKPTAYGLDWESLSAWFKKMTKPEEAVLADIDLSAMVLTYLDRPIVIQPIYESESARKRVLECLSGFFKDEEEFFSLINRYKVSYVIYEKGFLLDNSSEGVRYLTNNLRVKKNSVAYLMHFFPESLVHFSLVHQTNTFRVYAVLPAKASAPRRRVFPYSPYFDLSLFPQAEGNPDWEDKGTREVERKVIGSIAKYNQAVALMERKEYQKAIPLLSEILAIFPELERANYYLGECLRQVGEKEKAVAYFDRSIANNPEDWPSYIAKVYLLDERDQLPEAVRTVISALSIDPNQKEFYSLLGYLYLKRNKRLEGINKFLELANLFPHTPFPHLYCGYLYAENNDLEKAEREFIKAKEKNPEEADVYSALGSLYLQKGEKERARAFFQKSLSLNPNQPALFKTLQSRDQVLPDKEGRPMP</sequence>
<evidence type="ECO:0000256" key="8">
    <source>
        <dbReference type="SAM" id="Phobius"/>
    </source>
</evidence>
<feature type="transmembrane region" description="Helical" evidence="8">
    <location>
        <begin position="218"/>
        <end position="236"/>
    </location>
</feature>
<keyword evidence="4 8" id="KW-0812">Transmembrane</keyword>
<keyword evidence="5 8" id="KW-1133">Transmembrane helix</keyword>
<dbReference type="Pfam" id="PF13432">
    <property type="entry name" value="TPR_16"/>
    <property type="match status" value="1"/>
</dbReference>
<feature type="transmembrane region" description="Helical" evidence="8">
    <location>
        <begin position="189"/>
        <end position="211"/>
    </location>
</feature>
<evidence type="ECO:0000256" key="7">
    <source>
        <dbReference type="PROSITE-ProRule" id="PRU00339"/>
    </source>
</evidence>
<dbReference type="Gene3D" id="1.25.40.10">
    <property type="entry name" value="Tetratricopeptide repeat domain"/>
    <property type="match status" value="1"/>
</dbReference>
<feature type="transmembrane region" description="Helical" evidence="8">
    <location>
        <begin position="97"/>
        <end position="121"/>
    </location>
</feature>
<dbReference type="Pfam" id="PF10034">
    <property type="entry name" value="Dpy19"/>
    <property type="match status" value="1"/>
</dbReference>
<gene>
    <name evidence="9" type="ORF">ENX07_03135</name>
</gene>
<feature type="transmembrane region" description="Helical" evidence="8">
    <location>
        <begin position="333"/>
        <end position="355"/>
    </location>
</feature>
<evidence type="ECO:0000256" key="6">
    <source>
        <dbReference type="ARBA" id="ARBA00023136"/>
    </source>
</evidence>
<feature type="repeat" description="TPR" evidence="7">
    <location>
        <begin position="671"/>
        <end position="704"/>
    </location>
</feature>
<keyword evidence="3" id="KW-0808">Transferase</keyword>
<evidence type="ECO:0000256" key="2">
    <source>
        <dbReference type="ARBA" id="ARBA00022676"/>
    </source>
</evidence>
<dbReference type="EMBL" id="DTMQ01000018">
    <property type="protein sequence ID" value="HGE99048.1"/>
    <property type="molecule type" value="Genomic_DNA"/>
</dbReference>
<feature type="transmembrane region" description="Helical" evidence="8">
    <location>
        <begin position="153"/>
        <end position="169"/>
    </location>
</feature>
<feature type="repeat" description="TPR" evidence="7">
    <location>
        <begin position="807"/>
        <end position="840"/>
    </location>
</feature>
<dbReference type="PANTHER" id="PTHR12558:SF13">
    <property type="entry name" value="CELL DIVISION CYCLE PROTEIN 27 HOMOLOG"/>
    <property type="match status" value="1"/>
</dbReference>
<dbReference type="PANTHER" id="PTHR12558">
    <property type="entry name" value="CELL DIVISION CYCLE 16,23,27"/>
    <property type="match status" value="1"/>
</dbReference>
<dbReference type="InterPro" id="IPR018732">
    <property type="entry name" value="Dpy-19/Dpy-19-like"/>
</dbReference>
<feature type="transmembrane region" description="Helical" evidence="8">
    <location>
        <begin position="411"/>
        <end position="428"/>
    </location>
</feature>
<reference evidence="9" key="1">
    <citation type="journal article" date="2020" name="mSystems">
        <title>Genome- and Community-Level Interaction Insights into Carbon Utilization and Element Cycling Functions of Hydrothermarchaeota in Hydrothermal Sediment.</title>
        <authorList>
            <person name="Zhou Z."/>
            <person name="Liu Y."/>
            <person name="Xu W."/>
            <person name="Pan J."/>
            <person name="Luo Z.H."/>
            <person name="Li M."/>
        </authorList>
    </citation>
    <scope>NUCLEOTIDE SEQUENCE [LARGE SCALE GENOMIC DNA]</scope>
    <source>
        <strain evidence="9">SpSt-906</strain>
    </source>
</reference>
<evidence type="ECO:0000256" key="4">
    <source>
        <dbReference type="ARBA" id="ARBA00022692"/>
    </source>
</evidence>
<evidence type="ECO:0000256" key="1">
    <source>
        <dbReference type="ARBA" id="ARBA00004141"/>
    </source>
</evidence>
<dbReference type="SUPFAM" id="SSF48452">
    <property type="entry name" value="TPR-like"/>
    <property type="match status" value="1"/>
</dbReference>
<comment type="subcellular location">
    <subcellularLocation>
        <location evidence="1">Membrane</location>
        <topology evidence="1">Multi-pass membrane protein</topology>
    </subcellularLocation>
</comment>
<dbReference type="AlphaFoldDB" id="A0A7C3UQY1"/>
<keyword evidence="2" id="KW-0328">Glycosyltransferase</keyword>
<accession>A0A7C3UQY1</accession>
<feature type="transmembrane region" description="Helical" evidence="8">
    <location>
        <begin position="6"/>
        <end position="25"/>
    </location>
</feature>
<dbReference type="PROSITE" id="PS50293">
    <property type="entry name" value="TPR_REGION"/>
    <property type="match status" value="1"/>
</dbReference>
<dbReference type="Pfam" id="PF14559">
    <property type="entry name" value="TPR_19"/>
    <property type="match status" value="1"/>
</dbReference>
<feature type="transmembrane region" description="Helical" evidence="8">
    <location>
        <begin position="242"/>
        <end position="262"/>
    </location>
</feature>
<organism evidence="9">
    <name type="scientific">candidate division WOR-3 bacterium</name>
    <dbReference type="NCBI Taxonomy" id="2052148"/>
    <lineage>
        <taxon>Bacteria</taxon>
        <taxon>Bacteria division WOR-3</taxon>
    </lineage>
</organism>